<dbReference type="Gene3D" id="3.90.550.10">
    <property type="entry name" value="Spore Coat Polysaccharide Biosynthesis Protein SpsA, Chain A"/>
    <property type="match status" value="1"/>
</dbReference>
<dbReference type="InterPro" id="IPR029044">
    <property type="entry name" value="Nucleotide-diphossugar_trans"/>
</dbReference>
<dbReference type="EMBL" id="FQWT01000006">
    <property type="protein sequence ID" value="SHH75478.1"/>
    <property type="molecule type" value="Genomic_DNA"/>
</dbReference>
<feature type="domain" description="Glycosyltransferase 2-like" evidence="3">
    <location>
        <begin position="5"/>
        <end position="126"/>
    </location>
</feature>
<reference evidence="5" key="1">
    <citation type="submission" date="2016-11" db="EMBL/GenBank/DDBJ databases">
        <authorList>
            <person name="Varghese N."/>
            <person name="Submissions S."/>
        </authorList>
    </citation>
    <scope>NUCLEOTIDE SEQUENCE [LARGE SCALE GENOMIC DNA]</scope>
    <source>
        <strain evidence="5">DSM 19055</strain>
    </source>
</reference>
<dbReference type="OrthoDB" id="9815923at2"/>
<comment type="similarity">
    <text evidence="1">Belongs to the glycosyltransferase 2 family. WaaE/KdtX subfamily.</text>
</comment>
<keyword evidence="5" id="KW-1185">Reference proteome</keyword>
<keyword evidence="2" id="KW-1133">Transmembrane helix</keyword>
<keyword evidence="4" id="KW-0808">Transferase</keyword>
<sequence length="263" mass="31637">MNSFSVLILTYNEETNIADCVQSVSLSNDIVILDSFSKDKTERISESLNIRFYKKEFVDYSDQRNYGLHEIEFKNEYVLILDADERLTKDLSEEIFKICNKKEGKLDVYLLRRRVVLENKILKWNYSSSFWIERLVRPKKVKFQGNVHEKLIYKGENGFLKGYILHYQFSKGIDHWIMRRKKYAHLEAISHEENLDIINDNIISKRIKMKKFFVTKVPFFYYIYFIYNFFIKFAFLDGYKGLKYITLETYSLYLISKHKNNGK</sequence>
<proteinExistence type="inferred from homology"/>
<dbReference type="InterPro" id="IPR001173">
    <property type="entry name" value="Glyco_trans_2-like"/>
</dbReference>
<organism evidence="4 5">
    <name type="scientific">Chryseobacterium oranimense</name>
    <dbReference type="NCBI Taxonomy" id="421058"/>
    <lineage>
        <taxon>Bacteria</taxon>
        <taxon>Pseudomonadati</taxon>
        <taxon>Bacteroidota</taxon>
        <taxon>Flavobacteriia</taxon>
        <taxon>Flavobacteriales</taxon>
        <taxon>Weeksellaceae</taxon>
        <taxon>Chryseobacterium group</taxon>
        <taxon>Chryseobacterium</taxon>
    </lineage>
</organism>
<dbReference type="SUPFAM" id="SSF53448">
    <property type="entry name" value="Nucleotide-diphospho-sugar transferases"/>
    <property type="match status" value="1"/>
</dbReference>
<evidence type="ECO:0000313" key="4">
    <source>
        <dbReference type="EMBL" id="SHH75478.1"/>
    </source>
</evidence>
<gene>
    <name evidence="4" type="ORF">SAMN05421866_3655</name>
</gene>
<evidence type="ECO:0000256" key="2">
    <source>
        <dbReference type="SAM" id="Phobius"/>
    </source>
</evidence>
<name>A0A1M5VJV7_9FLAO</name>
<dbReference type="Proteomes" id="UP000184047">
    <property type="component" value="Unassembled WGS sequence"/>
</dbReference>
<keyword evidence="2" id="KW-0812">Transmembrane</keyword>
<dbReference type="GO" id="GO:0016740">
    <property type="term" value="F:transferase activity"/>
    <property type="evidence" value="ECO:0007669"/>
    <property type="project" value="UniProtKB-KW"/>
</dbReference>
<dbReference type="AlphaFoldDB" id="A0A1M5VJV7"/>
<evidence type="ECO:0000259" key="3">
    <source>
        <dbReference type="Pfam" id="PF00535"/>
    </source>
</evidence>
<dbReference type="PANTHER" id="PTHR43630:SF2">
    <property type="entry name" value="GLYCOSYLTRANSFERASE"/>
    <property type="match status" value="1"/>
</dbReference>
<dbReference type="CDD" id="cd02511">
    <property type="entry name" value="Beta4Glucosyltransferase"/>
    <property type="match status" value="1"/>
</dbReference>
<dbReference type="RefSeq" id="WP_073065617.1">
    <property type="nucleotide sequence ID" value="NZ_FQWT01000006.1"/>
</dbReference>
<protein>
    <submittedName>
        <fullName evidence="4">Glycosyltransferase involved in cell wall bisynthesis</fullName>
    </submittedName>
</protein>
<dbReference type="Pfam" id="PF00535">
    <property type="entry name" value="Glycos_transf_2"/>
    <property type="match status" value="1"/>
</dbReference>
<feature type="transmembrane region" description="Helical" evidence="2">
    <location>
        <begin position="213"/>
        <end position="235"/>
    </location>
</feature>
<evidence type="ECO:0000256" key="1">
    <source>
        <dbReference type="ARBA" id="ARBA00038494"/>
    </source>
</evidence>
<dbReference type="STRING" id="421058.SAMN05421866_3655"/>
<dbReference type="PANTHER" id="PTHR43630">
    <property type="entry name" value="POLY-BETA-1,6-N-ACETYL-D-GLUCOSAMINE SYNTHASE"/>
    <property type="match status" value="1"/>
</dbReference>
<keyword evidence="2" id="KW-0472">Membrane</keyword>
<evidence type="ECO:0000313" key="5">
    <source>
        <dbReference type="Proteomes" id="UP000184047"/>
    </source>
</evidence>
<accession>A0A1M5VJV7</accession>